<evidence type="ECO:0000256" key="1">
    <source>
        <dbReference type="SAM" id="MobiDB-lite"/>
    </source>
</evidence>
<keyword evidence="2" id="KW-0812">Transmembrane</keyword>
<feature type="region of interest" description="Disordered" evidence="1">
    <location>
        <begin position="76"/>
        <end position="95"/>
    </location>
</feature>
<comment type="caution">
    <text evidence="3">The sequence shown here is derived from an EMBL/GenBank/DDBJ whole genome shotgun (WGS) entry which is preliminary data.</text>
</comment>
<keyword evidence="2" id="KW-1133">Transmembrane helix</keyword>
<protein>
    <submittedName>
        <fullName evidence="3">Uncharacterized protein</fullName>
    </submittedName>
</protein>
<organism evidence="3">
    <name type="scientific">Salvia splendens</name>
    <name type="common">Scarlet sage</name>
    <dbReference type="NCBI Taxonomy" id="180675"/>
    <lineage>
        <taxon>Eukaryota</taxon>
        <taxon>Viridiplantae</taxon>
        <taxon>Streptophyta</taxon>
        <taxon>Embryophyta</taxon>
        <taxon>Tracheophyta</taxon>
        <taxon>Spermatophyta</taxon>
        <taxon>Magnoliopsida</taxon>
        <taxon>eudicotyledons</taxon>
        <taxon>Gunneridae</taxon>
        <taxon>Pentapetalae</taxon>
        <taxon>asterids</taxon>
        <taxon>lamiids</taxon>
        <taxon>Lamiales</taxon>
        <taxon>Lamiaceae</taxon>
        <taxon>Nepetoideae</taxon>
        <taxon>Mentheae</taxon>
        <taxon>Salviinae</taxon>
        <taxon>Salvia</taxon>
        <taxon>Salvia subgen. Calosphace</taxon>
        <taxon>core Calosphace</taxon>
    </lineage>
</organism>
<gene>
    <name evidence="3" type="ORF">SASPL_104766</name>
</gene>
<evidence type="ECO:0000256" key="2">
    <source>
        <dbReference type="SAM" id="Phobius"/>
    </source>
</evidence>
<evidence type="ECO:0000313" key="3">
    <source>
        <dbReference type="EMBL" id="KAG6433158.1"/>
    </source>
</evidence>
<keyword evidence="4" id="KW-1185">Reference proteome</keyword>
<accession>A0A8X8YP79</accession>
<dbReference type="Proteomes" id="UP000298416">
    <property type="component" value="Unassembled WGS sequence"/>
</dbReference>
<dbReference type="EMBL" id="PNBA02000002">
    <property type="protein sequence ID" value="KAG6433158.1"/>
    <property type="molecule type" value="Genomic_DNA"/>
</dbReference>
<reference evidence="3" key="1">
    <citation type="submission" date="2018-01" db="EMBL/GenBank/DDBJ databases">
        <authorList>
            <person name="Mao J.F."/>
        </authorList>
    </citation>
    <scope>NUCLEOTIDE SEQUENCE</scope>
    <source>
        <strain evidence="3">Huo1</strain>
        <tissue evidence="3">Leaf</tissue>
    </source>
</reference>
<sequence length="228" mass="23620">MEVIYRGVRGYAMVAEMQLLVGMAGTAFAGVGMAAGGGVLDDHLRVRGDVADVVHGDGGDGFPDDVADERDMHDGAAGAQCGQRGGGLRGRVRGSEGGGDGAVRLGVLAELSVQSGTVAVGNSADNPTKQSSTVSWWPTLACCTRGRRIGAGGKWTGIAALRQRTTSVGRVDQVRAATEGAWLLPYAHAHSIGSLVWHANRGYISTLQLLNSVASFRMLAISLAMNED</sequence>
<reference evidence="3" key="2">
    <citation type="submission" date="2020-08" db="EMBL/GenBank/DDBJ databases">
        <title>Plant Genome Project.</title>
        <authorList>
            <person name="Zhang R.-G."/>
        </authorList>
    </citation>
    <scope>NUCLEOTIDE SEQUENCE</scope>
    <source>
        <strain evidence="3">Huo1</strain>
        <tissue evidence="3">Leaf</tissue>
    </source>
</reference>
<proteinExistence type="predicted"/>
<keyword evidence="2" id="KW-0472">Membrane</keyword>
<evidence type="ECO:0000313" key="4">
    <source>
        <dbReference type="Proteomes" id="UP000298416"/>
    </source>
</evidence>
<feature type="transmembrane region" description="Helical" evidence="2">
    <location>
        <begin position="20"/>
        <end position="40"/>
    </location>
</feature>
<name>A0A8X8YP79_SALSN</name>
<dbReference type="AlphaFoldDB" id="A0A8X8YP79"/>
<feature type="compositionally biased region" description="Gly residues" evidence="1">
    <location>
        <begin position="83"/>
        <end position="95"/>
    </location>
</feature>